<organism evidence="2 3">
    <name type="scientific">Streptomyces drozdowiczii</name>
    <dbReference type="NCBI Taxonomy" id="202862"/>
    <lineage>
        <taxon>Bacteria</taxon>
        <taxon>Bacillati</taxon>
        <taxon>Actinomycetota</taxon>
        <taxon>Actinomycetes</taxon>
        <taxon>Kitasatosporales</taxon>
        <taxon>Streptomycetaceae</taxon>
        <taxon>Streptomyces</taxon>
    </lineage>
</organism>
<name>A0ABY6Q0R1_9ACTN</name>
<dbReference type="Proteomes" id="UP001164963">
    <property type="component" value="Chromosome"/>
</dbReference>
<evidence type="ECO:0000259" key="1">
    <source>
        <dbReference type="Pfam" id="PF00550"/>
    </source>
</evidence>
<keyword evidence="3" id="KW-1185">Reference proteome</keyword>
<sequence length="81" mass="8901">MDTTCNITDLPGFLAHVCEELGLDLTPQQAAADFDTLLDWDSVHLLRLVMLAERATGRPVPVARVLQARNLAEVHRLVVAP</sequence>
<feature type="domain" description="Carrier" evidence="1">
    <location>
        <begin position="14"/>
        <end position="74"/>
    </location>
</feature>
<reference evidence="2" key="1">
    <citation type="journal article" date="2022" name="Front. Microbiol.">
        <title>Mirubactin C rescues the lethal effect of cell wall biosynthesis mutations in Bacillus subtilis.</title>
        <authorList>
            <person name="Kepplinger B."/>
            <person name="Wen X."/>
            <person name="Tyler A.R."/>
            <person name="Kim B.Y."/>
            <person name="Brown J."/>
            <person name="Banks P."/>
            <person name="Dashti Y."/>
            <person name="Mackenzie E.S."/>
            <person name="Wills C."/>
            <person name="Kawai Y."/>
            <person name="Waldron K.J."/>
            <person name="Allenby N.E.E."/>
            <person name="Wu L.J."/>
            <person name="Hall M.J."/>
            <person name="Errington J."/>
        </authorList>
    </citation>
    <scope>NUCLEOTIDE SEQUENCE</scope>
    <source>
        <strain evidence="2">MDA8-470</strain>
    </source>
</reference>
<accession>A0ABY6Q0R1</accession>
<dbReference type="SUPFAM" id="SSF47336">
    <property type="entry name" value="ACP-like"/>
    <property type="match status" value="1"/>
</dbReference>
<dbReference type="Pfam" id="PF00550">
    <property type="entry name" value="PP-binding"/>
    <property type="match status" value="1"/>
</dbReference>
<evidence type="ECO:0000313" key="3">
    <source>
        <dbReference type="Proteomes" id="UP001164963"/>
    </source>
</evidence>
<proteinExistence type="predicted"/>
<dbReference type="EMBL" id="CP098740">
    <property type="protein sequence ID" value="UZK58018.1"/>
    <property type="molecule type" value="Genomic_DNA"/>
</dbReference>
<dbReference type="InterPro" id="IPR009081">
    <property type="entry name" value="PP-bd_ACP"/>
</dbReference>
<protein>
    <submittedName>
        <fullName evidence="2">Acyl carrier protein</fullName>
    </submittedName>
</protein>
<dbReference type="Gene3D" id="1.10.1200.10">
    <property type="entry name" value="ACP-like"/>
    <property type="match status" value="1"/>
</dbReference>
<dbReference type="RefSeq" id="WP_265546538.1">
    <property type="nucleotide sequence ID" value="NZ_CP098740.1"/>
</dbReference>
<evidence type="ECO:0000313" key="2">
    <source>
        <dbReference type="EMBL" id="UZK58018.1"/>
    </source>
</evidence>
<gene>
    <name evidence="2" type="ORF">NEH16_31535</name>
</gene>
<dbReference type="InterPro" id="IPR036736">
    <property type="entry name" value="ACP-like_sf"/>
</dbReference>